<dbReference type="GO" id="GO:0003676">
    <property type="term" value="F:nucleic acid binding"/>
    <property type="evidence" value="ECO:0007669"/>
    <property type="project" value="InterPro"/>
</dbReference>
<keyword evidence="2" id="KW-1185">Reference proteome</keyword>
<accession>A0AAV2ZE12</accession>
<dbReference type="EMBL" id="DAKRPA010000026">
    <property type="protein sequence ID" value="DBA02810.1"/>
    <property type="molecule type" value="Genomic_DNA"/>
</dbReference>
<sequence>MEIEVYKKAPTSTEQLKEVLVNAWNELNSITIRRRVRSMPKRMNAVLSARGPTKY</sequence>
<dbReference type="InterPro" id="IPR036397">
    <property type="entry name" value="RNaseH_sf"/>
</dbReference>
<dbReference type="AlphaFoldDB" id="A0AAV2ZE12"/>
<organism evidence="1 2">
    <name type="scientific">Lagenidium giganteum</name>
    <dbReference type="NCBI Taxonomy" id="4803"/>
    <lineage>
        <taxon>Eukaryota</taxon>
        <taxon>Sar</taxon>
        <taxon>Stramenopiles</taxon>
        <taxon>Oomycota</taxon>
        <taxon>Peronosporomycetes</taxon>
        <taxon>Pythiales</taxon>
        <taxon>Pythiaceae</taxon>
    </lineage>
</organism>
<protein>
    <submittedName>
        <fullName evidence="1">Uncharacterized protein</fullName>
    </submittedName>
</protein>
<dbReference type="Proteomes" id="UP001146120">
    <property type="component" value="Unassembled WGS sequence"/>
</dbReference>
<proteinExistence type="predicted"/>
<comment type="caution">
    <text evidence="1">The sequence shown here is derived from an EMBL/GenBank/DDBJ whole genome shotgun (WGS) entry which is preliminary data.</text>
</comment>
<evidence type="ECO:0000313" key="1">
    <source>
        <dbReference type="EMBL" id="DBA02810.1"/>
    </source>
</evidence>
<evidence type="ECO:0000313" key="2">
    <source>
        <dbReference type="Proteomes" id="UP001146120"/>
    </source>
</evidence>
<reference evidence="1" key="2">
    <citation type="journal article" date="2023" name="Microbiol Resour">
        <title>Decontamination and Annotation of the Draft Genome Sequence of the Oomycete Lagenidium giganteum ARSEF 373.</title>
        <authorList>
            <person name="Morgan W.R."/>
            <person name="Tartar A."/>
        </authorList>
    </citation>
    <scope>NUCLEOTIDE SEQUENCE</scope>
    <source>
        <strain evidence="1">ARSEF 373</strain>
    </source>
</reference>
<name>A0AAV2ZE12_9STRA</name>
<dbReference type="Gene3D" id="3.30.420.10">
    <property type="entry name" value="Ribonuclease H-like superfamily/Ribonuclease H"/>
    <property type="match status" value="1"/>
</dbReference>
<reference evidence="1" key="1">
    <citation type="submission" date="2022-11" db="EMBL/GenBank/DDBJ databases">
        <authorList>
            <person name="Morgan W.R."/>
            <person name="Tartar A."/>
        </authorList>
    </citation>
    <scope>NUCLEOTIDE SEQUENCE</scope>
    <source>
        <strain evidence="1">ARSEF 373</strain>
    </source>
</reference>
<gene>
    <name evidence="1" type="ORF">N0F65_006600</name>
</gene>